<protein>
    <submittedName>
        <fullName evidence="1">Uncharacterized protein</fullName>
    </submittedName>
</protein>
<evidence type="ECO:0000313" key="1">
    <source>
        <dbReference type="EMBL" id="UUX51139.1"/>
    </source>
</evidence>
<dbReference type="KEGG" id="naci:NUH88_05475"/>
<dbReference type="EMBL" id="CP102480">
    <property type="protein sequence ID" value="UUX51139.1"/>
    <property type="molecule type" value="Genomic_DNA"/>
</dbReference>
<organism evidence="1 2">
    <name type="scientific">Nisaea acidiphila</name>
    <dbReference type="NCBI Taxonomy" id="1862145"/>
    <lineage>
        <taxon>Bacteria</taxon>
        <taxon>Pseudomonadati</taxon>
        <taxon>Pseudomonadota</taxon>
        <taxon>Alphaproteobacteria</taxon>
        <taxon>Rhodospirillales</taxon>
        <taxon>Thalassobaculaceae</taxon>
        <taxon>Nisaea</taxon>
    </lineage>
</organism>
<dbReference type="AlphaFoldDB" id="A0A9J7ATV3"/>
<dbReference type="RefSeq" id="WP_257770442.1">
    <property type="nucleotide sequence ID" value="NZ_CP102480.1"/>
</dbReference>
<accession>A0A9J7ATV3</accession>
<evidence type="ECO:0000313" key="2">
    <source>
        <dbReference type="Proteomes" id="UP001060336"/>
    </source>
</evidence>
<name>A0A9J7ATV3_9PROT</name>
<reference evidence="1" key="1">
    <citation type="submission" date="2022-08" db="EMBL/GenBank/DDBJ databases">
        <title>Nisaea acidiphila sp. nov., isolated from a marine algal debris and emended description of the genus Nisaea Urios et al. 2008.</title>
        <authorList>
            <person name="Kwon K."/>
        </authorList>
    </citation>
    <scope>NUCLEOTIDE SEQUENCE</scope>
    <source>
        <strain evidence="1">MEBiC11861</strain>
    </source>
</reference>
<sequence length="183" mass="21062">MKYLDTVERRELPGTGGDIPEFFFPLLRHWQSSAALSQDDFPAYACFDVLDMPPALISHLILCKLIGTPRRFFYEVVGQAIERHNGFPAAKRYLADLPLKNKRVMAREFGLTVLRRCPIYSRGPYIGEYDYVKEIERLICPYRIEAETFAFVALARFTLDPVAMSRKKFLHGRDTGLGLHRST</sequence>
<dbReference type="Proteomes" id="UP001060336">
    <property type="component" value="Chromosome"/>
</dbReference>
<gene>
    <name evidence="1" type="ORF">NUH88_05475</name>
</gene>
<keyword evidence="2" id="KW-1185">Reference proteome</keyword>
<proteinExistence type="predicted"/>